<keyword evidence="1 2" id="KW-0732">Signal</keyword>
<accession>A0A5T0IXN2</accession>
<reference evidence="3 4" key="1">
    <citation type="submission" date="2018-08" db="EMBL/GenBank/DDBJ databases">
        <authorList>
            <consortium name="NARMS: The National Antimicrobial Resistance Monitoring System"/>
        </authorList>
    </citation>
    <scope>NUCLEOTIDE SEQUENCE [LARGE SCALE GENOMIC DNA]</scope>
    <source>
        <strain evidence="3 4">FSIS11812579</strain>
    </source>
</reference>
<dbReference type="RefSeq" id="WP_044601028.1">
    <property type="nucleotide sequence ID" value="NZ_AP028341.1"/>
</dbReference>
<dbReference type="InterPro" id="IPR004564">
    <property type="entry name" value="OM_lipoprot_carrier_LolA-like"/>
</dbReference>
<dbReference type="PANTHER" id="PTHR35869">
    <property type="entry name" value="OUTER-MEMBRANE LIPOPROTEIN CARRIER PROTEIN"/>
    <property type="match status" value="1"/>
</dbReference>
<organism evidence="3 4">
    <name type="scientific">Campylobacter coli</name>
    <dbReference type="NCBI Taxonomy" id="195"/>
    <lineage>
        <taxon>Bacteria</taxon>
        <taxon>Pseudomonadati</taxon>
        <taxon>Campylobacterota</taxon>
        <taxon>Epsilonproteobacteria</taxon>
        <taxon>Campylobacterales</taxon>
        <taxon>Campylobacteraceae</taxon>
        <taxon>Campylobacter</taxon>
    </lineage>
</organism>
<proteinExistence type="predicted"/>
<dbReference type="NCBIfam" id="NF000665">
    <property type="entry name" value="PRK00031.2-3"/>
    <property type="match status" value="1"/>
</dbReference>
<dbReference type="Pfam" id="PF03548">
    <property type="entry name" value="LolA"/>
    <property type="match status" value="1"/>
</dbReference>
<gene>
    <name evidence="3" type="primary">lolA</name>
    <name evidence="3" type="ORF">DYF97_07895</name>
</gene>
<evidence type="ECO:0000256" key="2">
    <source>
        <dbReference type="SAM" id="SignalP"/>
    </source>
</evidence>
<dbReference type="SUPFAM" id="SSF89392">
    <property type="entry name" value="Prokaryotic lipoproteins and lipoprotein localization factors"/>
    <property type="match status" value="1"/>
</dbReference>
<dbReference type="PANTHER" id="PTHR35869:SF1">
    <property type="entry name" value="OUTER-MEMBRANE LIPOPROTEIN CARRIER PROTEIN"/>
    <property type="match status" value="1"/>
</dbReference>
<dbReference type="EMBL" id="AACRQU010000020">
    <property type="protein sequence ID" value="EAL8417281.1"/>
    <property type="molecule type" value="Genomic_DNA"/>
</dbReference>
<evidence type="ECO:0000313" key="3">
    <source>
        <dbReference type="EMBL" id="EAL8417281.1"/>
    </source>
</evidence>
<feature type="chain" id="PRO_5041173639" evidence="2">
    <location>
        <begin position="18"/>
        <end position="169"/>
    </location>
</feature>
<evidence type="ECO:0000256" key="1">
    <source>
        <dbReference type="ARBA" id="ARBA00022729"/>
    </source>
</evidence>
<keyword evidence="3" id="KW-0449">Lipoprotein</keyword>
<dbReference type="NCBIfam" id="NF000666">
    <property type="entry name" value="PRK00031.2-4"/>
    <property type="match status" value="1"/>
</dbReference>
<evidence type="ECO:0000313" key="4">
    <source>
        <dbReference type="Proteomes" id="UP000333665"/>
    </source>
</evidence>
<dbReference type="InterPro" id="IPR029046">
    <property type="entry name" value="LolA/LolB/LppX"/>
</dbReference>
<name>A0A5T0IXN2_CAMCO</name>
<dbReference type="Proteomes" id="UP000333665">
    <property type="component" value="Unassembled WGS sequence"/>
</dbReference>
<protein>
    <submittedName>
        <fullName evidence="3">Outer membrane lipoprotein chaperone LolA</fullName>
    </submittedName>
</protein>
<dbReference type="Gene3D" id="2.50.20.10">
    <property type="entry name" value="Lipoprotein localisation LolA/LolB/LppX"/>
    <property type="match status" value="1"/>
</dbReference>
<dbReference type="CDD" id="cd16325">
    <property type="entry name" value="LolA"/>
    <property type="match status" value="1"/>
</dbReference>
<dbReference type="AlphaFoldDB" id="A0A5T0IXN2"/>
<feature type="signal peptide" evidence="2">
    <location>
        <begin position="1"/>
        <end position="17"/>
    </location>
</feature>
<comment type="caution">
    <text evidence="3">The sequence shown here is derived from an EMBL/GenBank/DDBJ whole genome shotgun (WGS) entry which is preliminary data.</text>
</comment>
<sequence>MKKIFCLFFFFLSHILAINLNFNTYSSNFTQSVKSKDSTLSYSGHFILSQDQAYWNYDTPSKKEIYINKNQIILVEHDLEQVVFSRLDNIPNLNEIFKKAKHLNDNQLITKYENINYTITLKDNEIQSIAYKDEFENNILITLNHQIKNPTINPEVFKPKFPNYYDMVR</sequence>
<dbReference type="NCBIfam" id="NF000663">
    <property type="entry name" value="PRK00031.2-1"/>
    <property type="match status" value="1"/>
</dbReference>